<dbReference type="EMBL" id="MFNE01000046">
    <property type="protein sequence ID" value="OGG93734.1"/>
    <property type="molecule type" value="Genomic_DNA"/>
</dbReference>
<dbReference type="InterPro" id="IPR050697">
    <property type="entry name" value="Adenylyl/Guanylyl_Cyclase_3/4"/>
</dbReference>
<dbReference type="SUPFAM" id="SSF81343">
    <property type="entry name" value="Fumarate reductase respiratory complex transmembrane subunits"/>
    <property type="match status" value="1"/>
</dbReference>
<dbReference type="Pfam" id="PF00111">
    <property type="entry name" value="Fer2"/>
    <property type="match status" value="1"/>
</dbReference>
<feature type="transmembrane region" description="Helical" evidence="1">
    <location>
        <begin position="12"/>
        <end position="32"/>
    </location>
</feature>
<dbReference type="Pfam" id="PF00211">
    <property type="entry name" value="Guanylate_cyc"/>
    <property type="match status" value="1"/>
</dbReference>
<dbReference type="GO" id="GO:0009190">
    <property type="term" value="P:cyclic nucleotide biosynthetic process"/>
    <property type="evidence" value="ECO:0007669"/>
    <property type="project" value="InterPro"/>
</dbReference>
<dbReference type="InterPro" id="IPR034804">
    <property type="entry name" value="SQR/QFR_C/D"/>
</dbReference>
<feature type="transmembrane region" description="Helical" evidence="1">
    <location>
        <begin position="52"/>
        <end position="73"/>
    </location>
</feature>
<evidence type="ECO:0000313" key="5">
    <source>
        <dbReference type="Proteomes" id="UP000178449"/>
    </source>
</evidence>
<gene>
    <name evidence="4" type="ORF">A2527_11470</name>
</gene>
<dbReference type="GO" id="GO:0035556">
    <property type="term" value="P:intracellular signal transduction"/>
    <property type="evidence" value="ECO:0007669"/>
    <property type="project" value="InterPro"/>
</dbReference>
<evidence type="ECO:0000259" key="2">
    <source>
        <dbReference type="PROSITE" id="PS50125"/>
    </source>
</evidence>
<dbReference type="InterPro" id="IPR036010">
    <property type="entry name" value="2Fe-2S_ferredoxin-like_sf"/>
</dbReference>
<feature type="transmembrane region" description="Helical" evidence="1">
    <location>
        <begin position="93"/>
        <end position="113"/>
    </location>
</feature>
<dbReference type="CDD" id="cd07302">
    <property type="entry name" value="CHD"/>
    <property type="match status" value="1"/>
</dbReference>
<dbReference type="PROSITE" id="PS50125">
    <property type="entry name" value="GUANYLATE_CYCLASE_2"/>
    <property type="match status" value="1"/>
</dbReference>
<dbReference type="SUPFAM" id="SSF55073">
    <property type="entry name" value="Nucleotide cyclase"/>
    <property type="match status" value="1"/>
</dbReference>
<dbReference type="InterPro" id="IPR029787">
    <property type="entry name" value="Nucleotide_cyclase"/>
</dbReference>
<dbReference type="GO" id="GO:0051536">
    <property type="term" value="F:iron-sulfur cluster binding"/>
    <property type="evidence" value="ECO:0007669"/>
    <property type="project" value="InterPro"/>
</dbReference>
<dbReference type="GO" id="GO:0016020">
    <property type="term" value="C:membrane"/>
    <property type="evidence" value="ECO:0007669"/>
    <property type="project" value="InterPro"/>
</dbReference>
<protein>
    <recommendedName>
        <fullName evidence="6">Guanylate cyclase domain-containing protein</fullName>
    </recommendedName>
</protein>
<dbReference type="InterPro" id="IPR001041">
    <property type="entry name" value="2Fe-2S_ferredoxin-type"/>
</dbReference>
<dbReference type="PANTHER" id="PTHR43081:SF1">
    <property type="entry name" value="ADENYLATE CYCLASE, TERMINAL-DIFFERENTIATION SPECIFIC"/>
    <property type="match status" value="1"/>
</dbReference>
<comment type="caution">
    <text evidence="4">The sequence shown here is derived from an EMBL/GenBank/DDBJ whole genome shotgun (WGS) entry which is preliminary data.</text>
</comment>
<feature type="domain" description="2Fe-2S ferredoxin-type" evidence="3">
    <location>
        <begin position="250"/>
        <end position="345"/>
    </location>
</feature>
<dbReference type="SUPFAM" id="SSF54292">
    <property type="entry name" value="2Fe-2S ferredoxin-like"/>
    <property type="match status" value="1"/>
</dbReference>
<dbReference type="CDD" id="cd00207">
    <property type="entry name" value="fer2"/>
    <property type="match status" value="1"/>
</dbReference>
<keyword evidence="1" id="KW-0472">Membrane</keyword>
<feature type="transmembrane region" description="Helical" evidence="1">
    <location>
        <begin position="167"/>
        <end position="187"/>
    </location>
</feature>
<evidence type="ECO:0008006" key="6">
    <source>
        <dbReference type="Google" id="ProtNLM"/>
    </source>
</evidence>
<dbReference type="PROSITE" id="PS51085">
    <property type="entry name" value="2FE2S_FER_2"/>
    <property type="match status" value="1"/>
</dbReference>
<keyword evidence="1" id="KW-1133">Transmembrane helix</keyword>
<dbReference type="Proteomes" id="UP000178449">
    <property type="component" value="Unassembled WGS sequence"/>
</dbReference>
<sequence length="551" mass="61118">MDRLIQTARILSGWTIAFILSLHLAAHSAGIFGLEAMETVGEAFEEVVRSPLSTWILPLALCIHFVCAFNALLRRYSFRSFTVYQWSQYVSGFLLPLFLIGHFATIGISRWVLGMDIDYELVFLEFWGVPIDTLFLVSLLALAGVHVGLGIWFYLQSKEWFVFYKTYILFILVLTPLLALLGVIAGGREASQREHNLPNWAEQVRSEAHYSQDWEETREIGSGLAIAGYLSILGLVLSIRWVVGRRAQKQSITVSYPDGQKVSMTKGSTLLEASNLAHIAHAQLCQGHGRCSTCRVYVAEGEELLEPMDEAERAVLSRFRSNTNIRLACQARALGNCRIDLLISPELASVQASGGKQRFISEEKEIIVLFSDIRGFTQFSEHRLPYDVVFILNRYFQEMGRVIEKHGGYLDKFIGDGTMAIFGLSDGMEKGANQALKATEQMAETLHKLNSELTSDLAEPLKIGVGVHAGKAIVGEMGYKSALTLTAIGDTVNTASRLEAMTKEVGCFMICSDLVAQLAGLDCSHLTSGELLLRGKSTPLKVWYTPYPAPR</sequence>
<dbReference type="AlphaFoldDB" id="A0A1F6G6I8"/>
<organism evidence="4 5">
    <name type="scientific">Candidatus Lambdaproteobacteria bacterium RIFOXYD2_FULL_50_16</name>
    <dbReference type="NCBI Taxonomy" id="1817772"/>
    <lineage>
        <taxon>Bacteria</taxon>
        <taxon>Pseudomonadati</taxon>
        <taxon>Pseudomonadota</taxon>
        <taxon>Candidatus Lambdaproteobacteria</taxon>
    </lineage>
</organism>
<feature type="transmembrane region" description="Helical" evidence="1">
    <location>
        <begin position="133"/>
        <end position="155"/>
    </location>
</feature>
<feature type="domain" description="Guanylate cyclase" evidence="2">
    <location>
        <begin position="367"/>
        <end position="499"/>
    </location>
</feature>
<dbReference type="PANTHER" id="PTHR43081">
    <property type="entry name" value="ADENYLATE CYCLASE, TERMINAL-DIFFERENTIATION SPECIFIC-RELATED"/>
    <property type="match status" value="1"/>
</dbReference>
<evidence type="ECO:0000256" key="1">
    <source>
        <dbReference type="SAM" id="Phobius"/>
    </source>
</evidence>
<dbReference type="Gene3D" id="1.20.1300.10">
    <property type="entry name" value="Fumarate reductase/succinate dehydrogenase, transmembrane subunit"/>
    <property type="match status" value="1"/>
</dbReference>
<reference evidence="4 5" key="1">
    <citation type="journal article" date="2016" name="Nat. Commun.">
        <title>Thousands of microbial genomes shed light on interconnected biogeochemical processes in an aquifer system.</title>
        <authorList>
            <person name="Anantharaman K."/>
            <person name="Brown C.T."/>
            <person name="Hug L.A."/>
            <person name="Sharon I."/>
            <person name="Castelle C.J."/>
            <person name="Probst A.J."/>
            <person name="Thomas B.C."/>
            <person name="Singh A."/>
            <person name="Wilkins M.J."/>
            <person name="Karaoz U."/>
            <person name="Brodie E.L."/>
            <person name="Williams K.H."/>
            <person name="Hubbard S.S."/>
            <person name="Banfield J.F."/>
        </authorList>
    </citation>
    <scope>NUCLEOTIDE SEQUENCE [LARGE SCALE GENOMIC DNA]</scope>
</reference>
<proteinExistence type="predicted"/>
<dbReference type="Gene3D" id="3.30.70.1230">
    <property type="entry name" value="Nucleotide cyclase"/>
    <property type="match status" value="1"/>
</dbReference>
<name>A0A1F6G6I8_9PROT</name>
<evidence type="ECO:0000313" key="4">
    <source>
        <dbReference type="EMBL" id="OGG93734.1"/>
    </source>
</evidence>
<keyword evidence="1" id="KW-0812">Transmembrane</keyword>
<feature type="transmembrane region" description="Helical" evidence="1">
    <location>
        <begin position="220"/>
        <end position="243"/>
    </location>
</feature>
<dbReference type="InterPro" id="IPR012675">
    <property type="entry name" value="Beta-grasp_dom_sf"/>
</dbReference>
<evidence type="ECO:0000259" key="3">
    <source>
        <dbReference type="PROSITE" id="PS51085"/>
    </source>
</evidence>
<dbReference type="Gene3D" id="3.10.20.30">
    <property type="match status" value="1"/>
</dbReference>
<dbReference type="STRING" id="1817772.A2527_11470"/>
<dbReference type="GO" id="GO:0004016">
    <property type="term" value="F:adenylate cyclase activity"/>
    <property type="evidence" value="ECO:0007669"/>
    <property type="project" value="UniProtKB-ARBA"/>
</dbReference>
<accession>A0A1F6G6I8</accession>
<dbReference type="SMART" id="SM00044">
    <property type="entry name" value="CYCc"/>
    <property type="match status" value="1"/>
</dbReference>
<dbReference type="InterPro" id="IPR001054">
    <property type="entry name" value="A/G_cyclase"/>
</dbReference>